<proteinExistence type="predicted"/>
<sequence length="246" mass="26380">MCTVIVDVPADPRDPTRVLAVRDEDPARPWDAPGAWWPADYPGVRGVRDRRANGAWLAVADAPGRLAVILNRAEPVAPGSDGPLASRGRLVLASVAGGPAPDEPRTAAYNLVEVDAGRATVSSWDGAGVRRTELRPGVHMIAHHDLDDPRTTRITRWLPEFRAASLRDASAPQPDDWRARWIEVLARSAQLAPDDDAAIVRDNRAHGFPTLSLLVCLAEVGADAVELSEATLPAPGEWGDPTFTPA</sequence>
<evidence type="ECO:0000313" key="1">
    <source>
        <dbReference type="EMBL" id="UOQ60625.1"/>
    </source>
</evidence>
<reference evidence="1 2" key="1">
    <citation type="submission" date="2022-04" db="EMBL/GenBank/DDBJ databases">
        <title>Leucobacter sp. isolated from rhizosphere of onion.</title>
        <authorList>
            <person name="Won M."/>
            <person name="Lee C.-M."/>
            <person name="Woen H.-Y."/>
            <person name="Kwon S.-W."/>
        </authorList>
    </citation>
    <scope>NUCLEOTIDE SEQUENCE [LARGE SCALE GENOMIC DNA]</scope>
    <source>
        <strain evidence="1 2">H25R-14</strain>
    </source>
</reference>
<organism evidence="1 2">
    <name type="scientific">Leucobacter rhizosphaerae</name>
    <dbReference type="NCBI Taxonomy" id="2932245"/>
    <lineage>
        <taxon>Bacteria</taxon>
        <taxon>Bacillati</taxon>
        <taxon>Actinomycetota</taxon>
        <taxon>Actinomycetes</taxon>
        <taxon>Micrococcales</taxon>
        <taxon>Microbacteriaceae</taxon>
        <taxon>Leucobacter</taxon>
    </lineage>
</organism>
<protein>
    <submittedName>
        <fullName evidence="1">NRDE family protein</fullName>
    </submittedName>
</protein>
<dbReference type="EMBL" id="CP095043">
    <property type="protein sequence ID" value="UOQ60625.1"/>
    <property type="molecule type" value="Genomic_DNA"/>
</dbReference>
<dbReference type="Pfam" id="PF05742">
    <property type="entry name" value="TANGO2"/>
    <property type="match status" value="1"/>
</dbReference>
<dbReference type="InterPro" id="IPR008551">
    <property type="entry name" value="TANGO2"/>
</dbReference>
<name>A0ABY4FWI0_9MICO</name>
<dbReference type="RefSeq" id="WP_244686407.1">
    <property type="nucleotide sequence ID" value="NZ_CP095043.1"/>
</dbReference>
<accession>A0ABY4FWI0</accession>
<keyword evidence="2" id="KW-1185">Reference proteome</keyword>
<gene>
    <name evidence="1" type="ORF">MUN76_01140</name>
</gene>
<evidence type="ECO:0000313" key="2">
    <source>
        <dbReference type="Proteomes" id="UP000831775"/>
    </source>
</evidence>
<dbReference type="Proteomes" id="UP000831775">
    <property type="component" value="Chromosome"/>
</dbReference>